<feature type="compositionally biased region" description="Polar residues" evidence="8">
    <location>
        <begin position="95"/>
        <end position="114"/>
    </location>
</feature>
<keyword evidence="3" id="KW-0509">mRNA transport</keyword>
<dbReference type="EMBL" id="HBGY01021381">
    <property type="protein sequence ID" value="CAD9591180.1"/>
    <property type="molecule type" value="Transcribed_RNA"/>
</dbReference>
<evidence type="ECO:0000256" key="7">
    <source>
        <dbReference type="ARBA" id="ARBA00023242"/>
    </source>
</evidence>
<feature type="compositionally biased region" description="Basic residues" evidence="8">
    <location>
        <begin position="45"/>
        <end position="63"/>
    </location>
</feature>
<evidence type="ECO:0000256" key="5">
    <source>
        <dbReference type="ARBA" id="ARBA00023010"/>
    </source>
</evidence>
<evidence type="ECO:0000256" key="1">
    <source>
        <dbReference type="ARBA" id="ARBA00004567"/>
    </source>
</evidence>
<keyword evidence="6" id="KW-0906">Nuclear pore complex</keyword>
<proteinExistence type="predicted"/>
<dbReference type="GO" id="GO:0051028">
    <property type="term" value="P:mRNA transport"/>
    <property type="evidence" value="ECO:0007669"/>
    <property type="project" value="UniProtKB-KW"/>
</dbReference>
<evidence type="ECO:0000256" key="6">
    <source>
        <dbReference type="ARBA" id="ARBA00023132"/>
    </source>
</evidence>
<dbReference type="SMART" id="SM00160">
    <property type="entry name" value="RanBD"/>
    <property type="match status" value="1"/>
</dbReference>
<dbReference type="PANTHER" id="PTHR38697">
    <property type="entry name" value="NUCLEAR PORE COMPLEX PROTEIN SIMILAR TO S. CEREVISIAE NUP2 (EUROFUNG)"/>
    <property type="match status" value="1"/>
</dbReference>
<keyword evidence="5" id="KW-0811">Translocation</keyword>
<evidence type="ECO:0000256" key="4">
    <source>
        <dbReference type="ARBA" id="ARBA00022927"/>
    </source>
</evidence>
<dbReference type="PANTHER" id="PTHR38697:SF1">
    <property type="entry name" value="NUCLEAR PORE COMPLEX PROTEIN SIMILAR TO S. CEREVISIAE NUP2 (EUROFUNG)"/>
    <property type="match status" value="1"/>
</dbReference>
<dbReference type="Pfam" id="PF00638">
    <property type="entry name" value="Ran_BP1"/>
    <property type="match status" value="1"/>
</dbReference>
<feature type="compositionally biased region" description="Polar residues" evidence="8">
    <location>
        <begin position="64"/>
        <end position="80"/>
    </location>
</feature>
<feature type="compositionally biased region" description="Acidic residues" evidence="8">
    <location>
        <begin position="16"/>
        <end position="26"/>
    </location>
</feature>
<evidence type="ECO:0000313" key="10">
    <source>
        <dbReference type="EMBL" id="CAD9591180.1"/>
    </source>
</evidence>
<sequence length="358" mass="38259">MGKRGNENAQARKEDYEAENDNEQEESSSASGGMFRRASAEQLKNRRIAKVKGGKWAQPKKTRNNMSTSSTPQNGGSKAPSNPFAGFQGLAPSAMSASTPKISFQSAPLQSAAVTSNTSSSSTKTTKDHKFFTYFEAMAKHRAKESWSAGIKDAIREEISAMKQFALVSSNVAAATVPSAEPSFSFGAKTNNSQTSAAATTKPFTGFSFGGAKATPMPVTTSAAGATTTADGDENGFPKEEREAVAKEENKDENVLYEVRAKLYKFSDGGLKASDAGPVQLLQRKDDPSKKRLVMRNDVGKVRLNEAIGKGMTLKKREIVKGRSTGSVMFQSAGGTFELKTKVENLDALYSAINNAVN</sequence>
<dbReference type="Gene3D" id="2.30.29.30">
    <property type="entry name" value="Pleckstrin-homology domain (PH domain)/Phosphotyrosine-binding domain (PTB)"/>
    <property type="match status" value="1"/>
</dbReference>
<dbReference type="InterPro" id="IPR053074">
    <property type="entry name" value="NPC_Nucleoporin"/>
</dbReference>
<keyword evidence="4" id="KW-0653">Protein transport</keyword>
<evidence type="ECO:0000256" key="3">
    <source>
        <dbReference type="ARBA" id="ARBA00022816"/>
    </source>
</evidence>
<dbReference type="GO" id="GO:0005643">
    <property type="term" value="C:nuclear pore"/>
    <property type="evidence" value="ECO:0007669"/>
    <property type="project" value="UniProtKB-SubCell"/>
</dbReference>
<feature type="compositionally biased region" description="Basic and acidic residues" evidence="8">
    <location>
        <begin position="1"/>
        <end position="15"/>
    </location>
</feature>
<dbReference type="GO" id="GO:0015031">
    <property type="term" value="P:protein transport"/>
    <property type="evidence" value="ECO:0007669"/>
    <property type="project" value="UniProtKB-KW"/>
</dbReference>
<dbReference type="InterPro" id="IPR011993">
    <property type="entry name" value="PH-like_dom_sf"/>
</dbReference>
<dbReference type="SUPFAM" id="SSF50729">
    <property type="entry name" value="PH domain-like"/>
    <property type="match status" value="1"/>
</dbReference>
<dbReference type="InterPro" id="IPR015007">
    <property type="entry name" value="NUP2/50/61"/>
</dbReference>
<dbReference type="Pfam" id="PF08911">
    <property type="entry name" value="NUP50"/>
    <property type="match status" value="1"/>
</dbReference>
<evidence type="ECO:0000256" key="2">
    <source>
        <dbReference type="ARBA" id="ARBA00022448"/>
    </source>
</evidence>
<feature type="region of interest" description="Disordered" evidence="8">
    <location>
        <begin position="1"/>
        <end position="125"/>
    </location>
</feature>
<feature type="compositionally biased region" description="Low complexity" evidence="8">
    <location>
        <begin position="115"/>
        <end position="124"/>
    </location>
</feature>
<keyword evidence="7" id="KW-0539">Nucleus</keyword>
<dbReference type="AlphaFoldDB" id="A0A7S2KZ98"/>
<feature type="domain" description="RanBD1" evidence="9">
    <location>
        <begin position="250"/>
        <end position="315"/>
    </location>
</feature>
<reference evidence="10" key="1">
    <citation type="submission" date="2021-01" db="EMBL/GenBank/DDBJ databases">
        <authorList>
            <person name="Corre E."/>
            <person name="Pelletier E."/>
            <person name="Niang G."/>
            <person name="Scheremetjew M."/>
            <person name="Finn R."/>
            <person name="Kale V."/>
            <person name="Holt S."/>
            <person name="Cochrane G."/>
            <person name="Meng A."/>
            <person name="Brown T."/>
            <person name="Cohen L."/>
        </authorList>
    </citation>
    <scope>NUCLEOTIDE SEQUENCE</scope>
    <source>
        <strain evidence="10">B650</strain>
    </source>
</reference>
<organism evidence="10">
    <name type="scientific">Leptocylindrus danicus</name>
    <dbReference type="NCBI Taxonomy" id="163516"/>
    <lineage>
        <taxon>Eukaryota</taxon>
        <taxon>Sar</taxon>
        <taxon>Stramenopiles</taxon>
        <taxon>Ochrophyta</taxon>
        <taxon>Bacillariophyta</taxon>
        <taxon>Coscinodiscophyceae</taxon>
        <taxon>Chaetocerotophycidae</taxon>
        <taxon>Leptocylindrales</taxon>
        <taxon>Leptocylindraceae</taxon>
        <taxon>Leptocylindrus</taxon>
    </lineage>
</organism>
<accession>A0A7S2KZ98</accession>
<evidence type="ECO:0000259" key="9">
    <source>
        <dbReference type="PROSITE" id="PS50196"/>
    </source>
</evidence>
<dbReference type="InterPro" id="IPR000156">
    <property type="entry name" value="Ran_bind_dom"/>
</dbReference>
<protein>
    <recommendedName>
        <fullName evidence="9">RanBD1 domain-containing protein</fullName>
    </recommendedName>
</protein>
<gene>
    <name evidence="10" type="ORF">LDAN0321_LOCUS13455</name>
</gene>
<keyword evidence="2" id="KW-0813">Transport</keyword>
<evidence type="ECO:0000256" key="8">
    <source>
        <dbReference type="SAM" id="MobiDB-lite"/>
    </source>
</evidence>
<dbReference type="PROSITE" id="PS50196">
    <property type="entry name" value="RANBD1"/>
    <property type="match status" value="1"/>
</dbReference>
<name>A0A7S2KZ98_9STRA</name>
<comment type="subcellular location">
    <subcellularLocation>
        <location evidence="1">Nucleus</location>
        <location evidence="1">Nuclear pore complex</location>
    </subcellularLocation>
</comment>